<organism evidence="2 4">
    <name type="scientific">Rhizobium tibeticum</name>
    <dbReference type="NCBI Taxonomy" id="501024"/>
    <lineage>
        <taxon>Bacteria</taxon>
        <taxon>Pseudomonadati</taxon>
        <taxon>Pseudomonadota</taxon>
        <taxon>Alphaproteobacteria</taxon>
        <taxon>Hyphomicrobiales</taxon>
        <taxon>Rhizobiaceae</taxon>
        <taxon>Rhizobium/Agrobacterium group</taxon>
        <taxon>Rhizobium</taxon>
    </lineage>
</organism>
<reference evidence="4" key="2">
    <citation type="submission" date="2016-10" db="EMBL/GenBank/DDBJ databases">
        <authorList>
            <person name="Wibberg D."/>
        </authorList>
    </citation>
    <scope>NUCLEOTIDE SEQUENCE [LARGE SCALE GENOMIC DNA]</scope>
</reference>
<evidence type="ECO:0000313" key="3">
    <source>
        <dbReference type="EMBL" id="SEP21031.1"/>
    </source>
</evidence>
<feature type="compositionally biased region" description="Gly residues" evidence="1">
    <location>
        <begin position="1"/>
        <end position="10"/>
    </location>
</feature>
<evidence type="ECO:0000256" key="1">
    <source>
        <dbReference type="SAM" id="MobiDB-lite"/>
    </source>
</evidence>
<dbReference type="EMBL" id="FOCV01000050">
    <property type="protein sequence ID" value="SEP21031.1"/>
    <property type="molecule type" value="Genomic_DNA"/>
</dbReference>
<name>A0A1H8W063_9HYPH</name>
<feature type="region of interest" description="Disordered" evidence="1">
    <location>
        <begin position="1"/>
        <end position="28"/>
    </location>
</feature>
<keyword evidence="5" id="KW-1185">Reference proteome</keyword>
<reference evidence="2" key="3">
    <citation type="submission" date="2016-10" db="EMBL/GenBank/DDBJ databases">
        <authorList>
            <person name="de Groot N.N."/>
        </authorList>
    </citation>
    <scope>NUCLEOTIDE SEQUENCE [LARGE SCALE GENOMIC DNA]</scope>
    <source>
        <strain evidence="2">CCBAU85039</strain>
    </source>
</reference>
<protein>
    <submittedName>
        <fullName evidence="2">3-ketoacyl-(Acyl-carrier-protein) reductase</fullName>
    </submittedName>
    <submittedName>
        <fullName evidence="3">Short chain dehydrogenase</fullName>
    </submittedName>
</protein>
<dbReference type="Pfam" id="PF00106">
    <property type="entry name" value="adh_short"/>
    <property type="match status" value="1"/>
</dbReference>
<dbReference type="SUPFAM" id="SSF51735">
    <property type="entry name" value="NAD(P)-binding Rossmann-fold domains"/>
    <property type="match status" value="1"/>
</dbReference>
<dbReference type="InterPro" id="IPR002347">
    <property type="entry name" value="SDR_fam"/>
</dbReference>
<reference evidence="3 5" key="1">
    <citation type="submission" date="2016-10" db="EMBL/GenBank/DDBJ databases">
        <authorList>
            <person name="Varghese N."/>
            <person name="Submissions S."/>
        </authorList>
    </citation>
    <scope>NUCLEOTIDE SEQUENCE [LARGE SCALE GENOMIC DNA]</scope>
    <source>
        <strain evidence="3 5">CGMCC 1.7071</strain>
    </source>
</reference>
<proteinExistence type="predicted"/>
<dbReference type="EMBL" id="FNXB01000064">
    <property type="protein sequence ID" value="SEI20079.1"/>
    <property type="molecule type" value="Genomic_DNA"/>
</dbReference>
<dbReference type="Proteomes" id="UP000198939">
    <property type="component" value="Unassembled WGS sequence"/>
</dbReference>
<gene>
    <name evidence="2" type="ORF">RTCCBAU85039_6311</name>
    <name evidence="3" type="ORF">SAMN05216228_105022</name>
</gene>
<accession>A0A1H8W063</accession>
<dbReference type="STRING" id="501024.RTCCBAU85039_6311"/>
<evidence type="ECO:0000313" key="5">
    <source>
        <dbReference type="Proteomes" id="UP000198939"/>
    </source>
</evidence>
<dbReference type="AlphaFoldDB" id="A0A1H8W063"/>
<dbReference type="Gene3D" id="3.40.50.720">
    <property type="entry name" value="NAD(P)-binding Rossmann-like Domain"/>
    <property type="match status" value="1"/>
</dbReference>
<dbReference type="RefSeq" id="WP_208611018.1">
    <property type="nucleotide sequence ID" value="NZ_FNXB01000064.1"/>
</dbReference>
<evidence type="ECO:0000313" key="4">
    <source>
        <dbReference type="Proteomes" id="UP000183063"/>
    </source>
</evidence>
<sequence length="114" mass="12123">MRGFCSGGARGRATLSHRRTREPGESGPFTVAATLSNVDVEARPFAAVLTDVAACDALIGKVAAWARRLDALISNAGQSRPGKLAEMSPEDWQQTLDLNLRATPGSWRGPHTGH</sequence>
<dbReference type="Proteomes" id="UP000183063">
    <property type="component" value="Unassembled WGS sequence"/>
</dbReference>
<dbReference type="InterPro" id="IPR036291">
    <property type="entry name" value="NAD(P)-bd_dom_sf"/>
</dbReference>
<evidence type="ECO:0000313" key="2">
    <source>
        <dbReference type="EMBL" id="SEI20079.1"/>
    </source>
</evidence>